<reference evidence="2" key="1">
    <citation type="journal article" date="2019" name="Int. J. Syst. Evol. Microbiol.">
        <title>The Global Catalogue of Microorganisms (GCM) 10K type strain sequencing project: providing services to taxonomists for standard genome sequencing and annotation.</title>
        <authorList>
            <consortium name="The Broad Institute Genomics Platform"/>
            <consortium name="The Broad Institute Genome Sequencing Center for Infectious Disease"/>
            <person name="Wu L."/>
            <person name="Ma J."/>
        </authorList>
    </citation>
    <scope>NUCLEOTIDE SEQUENCE [LARGE SCALE GENOMIC DNA]</scope>
    <source>
        <strain evidence="2">JCM 16961</strain>
    </source>
</reference>
<gene>
    <name evidence="1" type="ORF">GCM10022377_10330</name>
</gene>
<dbReference type="Pfam" id="PF24596">
    <property type="entry name" value="DUF7620"/>
    <property type="match status" value="1"/>
</dbReference>
<evidence type="ECO:0000313" key="2">
    <source>
        <dbReference type="Proteomes" id="UP001501536"/>
    </source>
</evidence>
<comment type="caution">
    <text evidence="1">The sequence shown here is derived from an EMBL/GenBank/DDBJ whole genome shotgun (WGS) entry which is preliminary data.</text>
</comment>
<sequence>MANWPFRRRKAHTSAPSPDQLAAKIEAELQHKQAVDSLAGAHRIGGELRRMRERNHFGQSLQSLYDRRTT</sequence>
<dbReference type="RefSeq" id="WP_425582929.1">
    <property type="nucleotide sequence ID" value="NZ_BAABCJ010000001.1"/>
</dbReference>
<evidence type="ECO:0000313" key="1">
    <source>
        <dbReference type="EMBL" id="GAA3699259.1"/>
    </source>
</evidence>
<protein>
    <submittedName>
        <fullName evidence="1">Uncharacterized protein</fullName>
    </submittedName>
</protein>
<dbReference type="InterPro" id="IPR056037">
    <property type="entry name" value="DUF7620"/>
</dbReference>
<proteinExistence type="predicted"/>
<keyword evidence="2" id="KW-1185">Reference proteome</keyword>
<dbReference type="Proteomes" id="UP001501536">
    <property type="component" value="Unassembled WGS sequence"/>
</dbReference>
<name>A0ABP7D4A7_9MICC</name>
<organism evidence="1 2">
    <name type="scientific">Zhihengliuella alba</name>
    <dbReference type="NCBI Taxonomy" id="547018"/>
    <lineage>
        <taxon>Bacteria</taxon>
        <taxon>Bacillati</taxon>
        <taxon>Actinomycetota</taxon>
        <taxon>Actinomycetes</taxon>
        <taxon>Micrococcales</taxon>
        <taxon>Micrococcaceae</taxon>
        <taxon>Zhihengliuella</taxon>
    </lineage>
</organism>
<dbReference type="EMBL" id="BAABCJ010000001">
    <property type="protein sequence ID" value="GAA3699259.1"/>
    <property type="molecule type" value="Genomic_DNA"/>
</dbReference>
<accession>A0ABP7D4A7</accession>